<dbReference type="Proteomes" id="UP001633002">
    <property type="component" value="Unassembled WGS sequence"/>
</dbReference>
<reference evidence="2 3" key="1">
    <citation type="submission" date="2024-09" db="EMBL/GenBank/DDBJ databases">
        <title>Chromosome-scale assembly of Riccia sorocarpa.</title>
        <authorList>
            <person name="Paukszto L."/>
        </authorList>
    </citation>
    <scope>NUCLEOTIDE SEQUENCE [LARGE SCALE GENOMIC DNA]</scope>
    <source>
        <strain evidence="2">LP-2024</strain>
        <tissue evidence="2">Aerial parts of the thallus</tissue>
    </source>
</reference>
<gene>
    <name evidence="2" type="ORF">R1sor_022619</name>
</gene>
<sequence length="122" mass="13119">MFEHTGGLQHNLNRFELDGTDVTGVEQLQPIMPDISVVAPPPVAAPPPVVAPPPASDPGPSEPTAVSDHDWRVALLSMMAQGLVVVALLLQGEDSDDDMEIDDLNSTEPNSVDSCIFFKIWF</sequence>
<name>A0ABD3GKC8_9MARC</name>
<evidence type="ECO:0000313" key="3">
    <source>
        <dbReference type="Proteomes" id="UP001633002"/>
    </source>
</evidence>
<proteinExistence type="predicted"/>
<dbReference type="AlphaFoldDB" id="A0ABD3GKC8"/>
<evidence type="ECO:0000313" key="2">
    <source>
        <dbReference type="EMBL" id="KAL3679663.1"/>
    </source>
</evidence>
<keyword evidence="3" id="KW-1185">Reference proteome</keyword>
<protein>
    <submittedName>
        <fullName evidence="2">Uncharacterized protein</fullName>
    </submittedName>
</protein>
<comment type="caution">
    <text evidence="2">The sequence shown here is derived from an EMBL/GenBank/DDBJ whole genome shotgun (WGS) entry which is preliminary data.</text>
</comment>
<evidence type="ECO:0000256" key="1">
    <source>
        <dbReference type="SAM" id="MobiDB-lite"/>
    </source>
</evidence>
<feature type="compositionally biased region" description="Pro residues" evidence="1">
    <location>
        <begin position="42"/>
        <end position="61"/>
    </location>
</feature>
<feature type="region of interest" description="Disordered" evidence="1">
    <location>
        <begin position="42"/>
        <end position="67"/>
    </location>
</feature>
<dbReference type="EMBL" id="JBJQOH010000007">
    <property type="protein sequence ID" value="KAL3679663.1"/>
    <property type="molecule type" value="Genomic_DNA"/>
</dbReference>
<organism evidence="2 3">
    <name type="scientific">Riccia sorocarpa</name>
    <dbReference type="NCBI Taxonomy" id="122646"/>
    <lineage>
        <taxon>Eukaryota</taxon>
        <taxon>Viridiplantae</taxon>
        <taxon>Streptophyta</taxon>
        <taxon>Embryophyta</taxon>
        <taxon>Marchantiophyta</taxon>
        <taxon>Marchantiopsida</taxon>
        <taxon>Marchantiidae</taxon>
        <taxon>Marchantiales</taxon>
        <taxon>Ricciaceae</taxon>
        <taxon>Riccia</taxon>
    </lineage>
</organism>
<accession>A0ABD3GKC8</accession>